<protein>
    <recommendedName>
        <fullName evidence="6">Protein kinase domain-containing protein</fullName>
    </recommendedName>
</protein>
<gene>
    <name evidence="7" type="ORF">PYW07_010987</name>
</gene>
<comment type="subcellular location">
    <subcellularLocation>
        <location evidence="1">Cytoplasm</location>
    </subcellularLocation>
</comment>
<dbReference type="AlphaFoldDB" id="A0AAD7Y7N6"/>
<dbReference type="GO" id="GO:0005737">
    <property type="term" value="C:cytoplasm"/>
    <property type="evidence" value="ECO:0007669"/>
    <property type="project" value="UniProtKB-SubCell"/>
</dbReference>
<evidence type="ECO:0000256" key="2">
    <source>
        <dbReference type="ARBA" id="ARBA00022490"/>
    </source>
</evidence>
<dbReference type="Gene3D" id="1.10.510.10">
    <property type="entry name" value="Transferase(Phosphotransferase) domain 1"/>
    <property type="match status" value="2"/>
</dbReference>
<evidence type="ECO:0000313" key="8">
    <source>
        <dbReference type="Proteomes" id="UP001231518"/>
    </source>
</evidence>
<evidence type="ECO:0000256" key="3">
    <source>
        <dbReference type="ARBA" id="ARBA00022527"/>
    </source>
</evidence>
<keyword evidence="3" id="KW-0723">Serine/threonine-protein kinase</keyword>
<dbReference type="InterPro" id="IPR051302">
    <property type="entry name" value="Dual_SerThr-Tyr_Kinase"/>
</dbReference>
<organism evidence="7 8">
    <name type="scientific">Mythimna separata</name>
    <name type="common">Oriental armyworm</name>
    <name type="synonym">Pseudaletia separata</name>
    <dbReference type="NCBI Taxonomy" id="271217"/>
    <lineage>
        <taxon>Eukaryota</taxon>
        <taxon>Metazoa</taxon>
        <taxon>Ecdysozoa</taxon>
        <taxon>Arthropoda</taxon>
        <taxon>Hexapoda</taxon>
        <taxon>Insecta</taxon>
        <taxon>Pterygota</taxon>
        <taxon>Neoptera</taxon>
        <taxon>Endopterygota</taxon>
        <taxon>Lepidoptera</taxon>
        <taxon>Glossata</taxon>
        <taxon>Ditrysia</taxon>
        <taxon>Noctuoidea</taxon>
        <taxon>Noctuidae</taxon>
        <taxon>Noctuinae</taxon>
        <taxon>Hadenini</taxon>
        <taxon>Mythimna</taxon>
    </lineage>
</organism>
<proteinExistence type="predicted"/>
<dbReference type="InterPro" id="IPR011009">
    <property type="entry name" value="Kinase-like_dom_sf"/>
</dbReference>
<feature type="domain" description="Protein kinase" evidence="6">
    <location>
        <begin position="1"/>
        <end position="118"/>
    </location>
</feature>
<comment type="caution">
    <text evidence="7">The sequence shown here is derived from an EMBL/GenBank/DDBJ whole genome shotgun (WGS) entry which is preliminary data.</text>
</comment>
<keyword evidence="4" id="KW-0808">Transferase</keyword>
<keyword evidence="2" id="KW-0963">Cytoplasm</keyword>
<name>A0AAD7Y7N6_MYTSE</name>
<dbReference type="PANTHER" id="PTHR46392:SF1">
    <property type="entry name" value="DUAL SERINE_THREONINE AND TYROSINE PROTEIN KINASE"/>
    <property type="match status" value="1"/>
</dbReference>
<evidence type="ECO:0000259" key="6">
    <source>
        <dbReference type="PROSITE" id="PS50011"/>
    </source>
</evidence>
<dbReference type="InterPro" id="IPR000719">
    <property type="entry name" value="Prot_kinase_dom"/>
</dbReference>
<dbReference type="EMBL" id="JARGEI010000030">
    <property type="protein sequence ID" value="KAJ8705160.1"/>
    <property type="molecule type" value="Genomic_DNA"/>
</dbReference>
<dbReference type="PANTHER" id="PTHR46392">
    <property type="entry name" value="DUAL SERINE/THREONINE AND TYROSINE PROTEIN KINASE"/>
    <property type="match status" value="1"/>
</dbReference>
<dbReference type="SUPFAM" id="SSF56112">
    <property type="entry name" value="Protein kinase-like (PK-like)"/>
    <property type="match status" value="2"/>
</dbReference>
<keyword evidence="5" id="KW-0418">Kinase</keyword>
<evidence type="ECO:0000256" key="5">
    <source>
        <dbReference type="ARBA" id="ARBA00022777"/>
    </source>
</evidence>
<dbReference type="GO" id="GO:0005524">
    <property type="term" value="F:ATP binding"/>
    <property type="evidence" value="ECO:0007669"/>
    <property type="project" value="InterPro"/>
</dbReference>
<dbReference type="GO" id="GO:0004674">
    <property type="term" value="F:protein serine/threonine kinase activity"/>
    <property type="evidence" value="ECO:0007669"/>
    <property type="project" value="UniProtKB-KW"/>
</dbReference>
<dbReference type="Proteomes" id="UP001231518">
    <property type="component" value="Chromosome 27"/>
</dbReference>
<dbReference type="GO" id="GO:0045743">
    <property type="term" value="P:positive regulation of fibroblast growth factor receptor signaling pathway"/>
    <property type="evidence" value="ECO:0007669"/>
    <property type="project" value="TreeGrafter"/>
</dbReference>
<dbReference type="GO" id="GO:0070374">
    <property type="term" value="P:positive regulation of ERK1 and ERK2 cascade"/>
    <property type="evidence" value="ECO:0007669"/>
    <property type="project" value="TreeGrafter"/>
</dbReference>
<keyword evidence="8" id="KW-1185">Reference proteome</keyword>
<dbReference type="GO" id="GO:0043066">
    <property type="term" value="P:negative regulation of apoptotic process"/>
    <property type="evidence" value="ECO:0007669"/>
    <property type="project" value="TreeGrafter"/>
</dbReference>
<evidence type="ECO:0000256" key="4">
    <source>
        <dbReference type="ARBA" id="ARBA00022679"/>
    </source>
</evidence>
<reference evidence="7" key="1">
    <citation type="submission" date="2023-03" db="EMBL/GenBank/DDBJ databases">
        <title>Chromosome-level genomes of two armyworms, Mythimna separata and Mythimna loreyi, provide insights into the biosynthesis and reception of sex pheromones.</title>
        <authorList>
            <person name="Zhao H."/>
        </authorList>
    </citation>
    <scope>NUCLEOTIDE SEQUENCE</scope>
    <source>
        <strain evidence="7">BeijingLab</strain>
        <tissue evidence="7">Pupa</tissue>
    </source>
</reference>
<accession>A0AAD7Y7N6</accession>
<evidence type="ECO:0000313" key="7">
    <source>
        <dbReference type="EMBL" id="KAJ8705160.1"/>
    </source>
</evidence>
<sequence>MSMRSAYCSGEYYCAAEALMSGSVVGTPVHMAPELLAGDYDAAVDVYAFGILFCCWPATTTPPSMSMRSAYCSGEYYCAAEALMSGSVVGTPVHMAPELLAGDYDAAVDVYAFGILFW</sequence>
<evidence type="ECO:0000256" key="1">
    <source>
        <dbReference type="ARBA" id="ARBA00004496"/>
    </source>
</evidence>
<dbReference type="GO" id="GO:0044344">
    <property type="term" value="P:cellular response to fibroblast growth factor stimulus"/>
    <property type="evidence" value="ECO:0007669"/>
    <property type="project" value="TreeGrafter"/>
</dbReference>
<dbReference type="PROSITE" id="PS50011">
    <property type="entry name" value="PROTEIN_KINASE_DOM"/>
    <property type="match status" value="1"/>
</dbReference>